<evidence type="ECO:0000313" key="2">
    <source>
        <dbReference type="EMBL" id="CAB4146934.1"/>
    </source>
</evidence>
<evidence type="ECO:0000256" key="1">
    <source>
        <dbReference type="SAM" id="Coils"/>
    </source>
</evidence>
<reference evidence="2" key="1">
    <citation type="submission" date="2020-04" db="EMBL/GenBank/DDBJ databases">
        <authorList>
            <person name="Chiriac C."/>
            <person name="Salcher M."/>
            <person name="Ghai R."/>
            <person name="Kavagutti S V."/>
        </authorList>
    </citation>
    <scope>NUCLEOTIDE SEQUENCE</scope>
</reference>
<protein>
    <submittedName>
        <fullName evidence="2">Uncharacterized protein</fullName>
    </submittedName>
</protein>
<feature type="coiled-coil region" evidence="1">
    <location>
        <begin position="15"/>
        <end position="71"/>
    </location>
</feature>
<name>A0A6J5MJN8_9CAUD</name>
<sequence>MSRFIPVEPEKWGEMVKALSEVTRLKAEVERLTEEQKIKAVPIEAKIMDRLAELKAEVARLKSKNNLLREAGDDLWYCIRHNDKLGMQEAVEEWKDARHE</sequence>
<organism evidence="2">
    <name type="scientific">uncultured Caudovirales phage</name>
    <dbReference type="NCBI Taxonomy" id="2100421"/>
    <lineage>
        <taxon>Viruses</taxon>
        <taxon>Duplodnaviria</taxon>
        <taxon>Heunggongvirae</taxon>
        <taxon>Uroviricota</taxon>
        <taxon>Caudoviricetes</taxon>
        <taxon>Peduoviridae</taxon>
        <taxon>Maltschvirus</taxon>
        <taxon>Maltschvirus maltsch</taxon>
    </lineage>
</organism>
<proteinExistence type="predicted"/>
<dbReference type="EMBL" id="LR796493">
    <property type="protein sequence ID" value="CAB4146934.1"/>
    <property type="molecule type" value="Genomic_DNA"/>
</dbReference>
<keyword evidence="1" id="KW-0175">Coiled coil</keyword>
<gene>
    <name evidence="2" type="ORF">UFOVP510_3</name>
</gene>
<accession>A0A6J5MJN8</accession>